<dbReference type="NCBIfam" id="TIGR01603">
    <property type="entry name" value="maj_tail_phi13"/>
    <property type="match status" value="1"/>
</dbReference>
<evidence type="ECO:0000313" key="3">
    <source>
        <dbReference type="Proteomes" id="UP000273044"/>
    </source>
</evidence>
<dbReference type="AlphaFoldDB" id="A0A448MYN0"/>
<gene>
    <name evidence="2" type="ORF">NCTC12967_01550</name>
</gene>
<feature type="region of interest" description="Disordered" evidence="1">
    <location>
        <begin position="64"/>
        <end position="99"/>
    </location>
</feature>
<keyword evidence="3" id="KW-1185">Reference proteome</keyword>
<proteinExistence type="predicted"/>
<evidence type="ECO:0000313" key="2">
    <source>
        <dbReference type="EMBL" id="VEH70255.1"/>
    </source>
</evidence>
<reference evidence="2 3" key="1">
    <citation type="submission" date="2018-12" db="EMBL/GenBank/DDBJ databases">
        <authorList>
            <consortium name="Pathogen Informatics"/>
        </authorList>
    </citation>
    <scope>NUCLEOTIDE SEQUENCE [LARGE SCALE GENOMIC DNA]</scope>
    <source>
        <strain evidence="2 3">NCTC12967</strain>
    </source>
</reference>
<accession>A0A448MYN0</accession>
<name>A0A448MYN0_9ACTN</name>
<evidence type="ECO:0000256" key="1">
    <source>
        <dbReference type="SAM" id="MobiDB-lite"/>
    </source>
</evidence>
<dbReference type="InterPro" id="IPR006490">
    <property type="entry name" value="Maj_tail_phi13"/>
</dbReference>
<dbReference type="EMBL" id="LR134406">
    <property type="protein sequence ID" value="VEH70255.1"/>
    <property type="molecule type" value="Genomic_DNA"/>
</dbReference>
<sequence length="99" mass="10897">MIGTRVYSNRVLVSASEDGGAPVAIGFRAARSSGKYQYFWLYRVKFTVPKMSLSTKADKIEFATPEIEGTISRRNKPDTAGKHPGRPKSPRAAPASRPR</sequence>
<organism evidence="2 3">
    <name type="scientific">Arachnia propionica</name>
    <dbReference type="NCBI Taxonomy" id="1750"/>
    <lineage>
        <taxon>Bacteria</taxon>
        <taxon>Bacillati</taxon>
        <taxon>Actinomycetota</taxon>
        <taxon>Actinomycetes</taxon>
        <taxon>Propionibacteriales</taxon>
        <taxon>Propionibacteriaceae</taxon>
        <taxon>Arachnia</taxon>
    </lineage>
</organism>
<feature type="compositionally biased region" description="Low complexity" evidence="1">
    <location>
        <begin position="90"/>
        <end position="99"/>
    </location>
</feature>
<protein>
    <submittedName>
        <fullName evidence="2">Phage major tail protein, phi13 family</fullName>
    </submittedName>
</protein>
<dbReference type="Proteomes" id="UP000273044">
    <property type="component" value="Chromosome"/>
</dbReference>